<protein>
    <submittedName>
        <fullName evidence="2">DUF3618 domain-containing protein</fullName>
    </submittedName>
</protein>
<evidence type="ECO:0000313" key="2">
    <source>
        <dbReference type="EMBL" id="WUQ17229.1"/>
    </source>
</evidence>
<evidence type="ECO:0000256" key="1">
    <source>
        <dbReference type="SAM" id="MobiDB-lite"/>
    </source>
</evidence>
<evidence type="ECO:0000313" key="3">
    <source>
        <dbReference type="Proteomes" id="UP001432039"/>
    </source>
</evidence>
<dbReference type="InterPro" id="IPR022062">
    <property type="entry name" value="DUF3618"/>
</dbReference>
<accession>A0ABZ1TRW6</accession>
<reference evidence="2" key="1">
    <citation type="submission" date="2022-10" db="EMBL/GenBank/DDBJ databases">
        <title>The complete genomes of actinobacterial strains from the NBC collection.</title>
        <authorList>
            <person name="Joergensen T.S."/>
            <person name="Alvarez Arevalo M."/>
            <person name="Sterndorff E.B."/>
            <person name="Faurdal D."/>
            <person name="Vuksanovic O."/>
            <person name="Mourched A.-S."/>
            <person name="Charusanti P."/>
            <person name="Shaw S."/>
            <person name="Blin K."/>
            <person name="Weber T."/>
        </authorList>
    </citation>
    <scope>NUCLEOTIDE SEQUENCE</scope>
    <source>
        <strain evidence="2">NBC_00248</strain>
    </source>
</reference>
<gene>
    <name evidence="2" type="ORF">OG517_40815</name>
</gene>
<sequence>MNDRPGPARRSASEPPAPGGLREYVERTRDELGRTVEALAANADIKAQTEKETVVMKQQTAEKASLIADQFREKAGRAAQLVRDRTPGPVLDKTAQAAAQVWDGATRAGQYAADKTPDPLLEKAGRAAAVARGNRTPLLVAGAVIITLVLVRRSRGRRR</sequence>
<dbReference type="Pfam" id="PF12277">
    <property type="entry name" value="DUF3618"/>
    <property type="match status" value="1"/>
</dbReference>
<dbReference type="RefSeq" id="WP_328965454.1">
    <property type="nucleotide sequence ID" value="NZ_CP108090.1"/>
</dbReference>
<feature type="region of interest" description="Disordered" evidence="1">
    <location>
        <begin position="1"/>
        <end position="24"/>
    </location>
</feature>
<dbReference type="Proteomes" id="UP001432039">
    <property type="component" value="Chromosome"/>
</dbReference>
<organism evidence="2 3">
    <name type="scientific">Streptomyces virginiae</name>
    <name type="common">Streptomyces cinnamonensis</name>
    <dbReference type="NCBI Taxonomy" id="1961"/>
    <lineage>
        <taxon>Bacteria</taxon>
        <taxon>Bacillati</taxon>
        <taxon>Actinomycetota</taxon>
        <taxon>Actinomycetes</taxon>
        <taxon>Kitasatosporales</taxon>
        <taxon>Streptomycetaceae</taxon>
        <taxon>Streptomyces</taxon>
    </lineage>
</organism>
<name>A0ABZ1TRW6_STRVG</name>
<proteinExistence type="predicted"/>
<keyword evidence="3" id="KW-1185">Reference proteome</keyword>
<dbReference type="EMBL" id="CP108090">
    <property type="protein sequence ID" value="WUQ17229.1"/>
    <property type="molecule type" value="Genomic_DNA"/>
</dbReference>
<feature type="compositionally biased region" description="Low complexity" evidence="1">
    <location>
        <begin position="1"/>
        <end position="14"/>
    </location>
</feature>